<dbReference type="Gene3D" id="1.10.575.10">
    <property type="entry name" value="P1 Nuclease"/>
    <property type="match status" value="1"/>
</dbReference>
<dbReference type="InterPro" id="IPR008947">
    <property type="entry name" value="PLipase_C/P1_nuclease_dom_sf"/>
</dbReference>
<protein>
    <submittedName>
        <fullName evidence="1">Endonuclease</fullName>
    </submittedName>
</protein>
<organism evidence="1 2">
    <name type="scientific">Pantoea dispersa</name>
    <dbReference type="NCBI Taxonomy" id="59814"/>
    <lineage>
        <taxon>Bacteria</taxon>
        <taxon>Pseudomonadati</taxon>
        <taxon>Pseudomonadota</taxon>
        <taxon>Gammaproteobacteria</taxon>
        <taxon>Enterobacterales</taxon>
        <taxon>Erwiniaceae</taxon>
        <taxon>Pantoea</taxon>
    </lineage>
</organism>
<evidence type="ECO:0000313" key="1">
    <source>
        <dbReference type="EMBL" id="TQC54970.1"/>
    </source>
</evidence>
<dbReference type="Proteomes" id="UP000319715">
    <property type="component" value="Unassembled WGS sequence"/>
</dbReference>
<proteinExistence type="predicted"/>
<evidence type="ECO:0000313" key="2">
    <source>
        <dbReference type="Proteomes" id="UP000319715"/>
    </source>
</evidence>
<gene>
    <name evidence="1" type="ORF">FK492_24725</name>
</gene>
<dbReference type="EMBL" id="VICF01000289">
    <property type="protein sequence ID" value="TQC54970.1"/>
    <property type="molecule type" value="Genomic_DNA"/>
</dbReference>
<comment type="caution">
    <text evidence="1">The sequence shown here is derived from an EMBL/GenBank/DDBJ whole genome shotgun (WGS) entry which is preliminary data.</text>
</comment>
<keyword evidence="1" id="KW-0378">Hydrolase</keyword>
<feature type="non-terminal residue" evidence="1">
    <location>
        <position position="1"/>
    </location>
</feature>
<keyword evidence="2" id="KW-1185">Reference proteome</keyword>
<accession>A0ABY2ZQA1</accession>
<dbReference type="SUPFAM" id="SSF48537">
    <property type="entry name" value="Phospholipase C/P1 nuclease"/>
    <property type="match status" value="1"/>
</dbReference>
<keyword evidence="1" id="KW-0255">Endonuclease</keyword>
<sequence length="36" mass="3725">ATLPADYVTTWRPVAEAQLRQAGADLAATLNAALGK</sequence>
<name>A0ABY2ZQA1_9GAMM</name>
<keyword evidence="1" id="KW-0540">Nuclease</keyword>
<reference evidence="1 2" key="1">
    <citation type="submission" date="2019-06" db="EMBL/GenBank/DDBJ databases">
        <title>Pantoea dispersa Assembly.</title>
        <authorList>
            <person name="Wang J."/>
        </authorList>
    </citation>
    <scope>NUCLEOTIDE SEQUENCE [LARGE SCALE GENOMIC DNA]</scope>
    <source>
        <strain evidence="2">bio</strain>
    </source>
</reference>
<dbReference type="GO" id="GO:0004519">
    <property type="term" value="F:endonuclease activity"/>
    <property type="evidence" value="ECO:0007669"/>
    <property type="project" value="UniProtKB-KW"/>
</dbReference>